<dbReference type="SUPFAM" id="SSF48239">
    <property type="entry name" value="Terpenoid cyclases/Protein prenyltransferases"/>
    <property type="match status" value="1"/>
</dbReference>
<dbReference type="EMBL" id="CCKQ01005655">
    <property type="protein sequence ID" value="CDW76907.1"/>
    <property type="molecule type" value="Genomic_DNA"/>
</dbReference>
<accession>A0A078A443</accession>
<keyword evidence="2" id="KW-0882">Thioester bond</keyword>
<proteinExistence type="predicted"/>
<protein>
    <submittedName>
        <fullName evidence="5">A-macroglobulin complement component</fullName>
    </submittedName>
</protein>
<dbReference type="Pfam" id="PF00207">
    <property type="entry name" value="A2M"/>
    <property type="match status" value="1"/>
</dbReference>
<evidence type="ECO:0000259" key="4">
    <source>
        <dbReference type="SMART" id="SM01360"/>
    </source>
</evidence>
<reference evidence="5 6" key="1">
    <citation type="submission" date="2014-06" db="EMBL/GenBank/DDBJ databases">
        <authorList>
            <person name="Swart Estienne"/>
        </authorList>
    </citation>
    <scope>NUCLEOTIDE SEQUENCE [LARGE SCALE GENOMIC DNA]</scope>
    <source>
        <strain evidence="5 6">130c</strain>
    </source>
</reference>
<dbReference type="InParanoid" id="A0A078A443"/>
<evidence type="ECO:0000256" key="2">
    <source>
        <dbReference type="ARBA" id="ARBA00022966"/>
    </source>
</evidence>
<dbReference type="Proteomes" id="UP000039865">
    <property type="component" value="Unassembled WGS sequence"/>
</dbReference>
<dbReference type="InterPro" id="IPR008930">
    <property type="entry name" value="Terpenoid_cyclase/PrenylTrfase"/>
</dbReference>
<evidence type="ECO:0000256" key="3">
    <source>
        <dbReference type="SAM" id="MobiDB-lite"/>
    </source>
</evidence>
<evidence type="ECO:0000256" key="1">
    <source>
        <dbReference type="ARBA" id="ARBA00022729"/>
    </source>
</evidence>
<dbReference type="InterPro" id="IPR050473">
    <property type="entry name" value="A2M/Complement_sys"/>
</dbReference>
<dbReference type="GO" id="GO:0004866">
    <property type="term" value="F:endopeptidase inhibitor activity"/>
    <property type="evidence" value="ECO:0007669"/>
    <property type="project" value="InterPro"/>
</dbReference>
<feature type="region of interest" description="Disordered" evidence="3">
    <location>
        <begin position="534"/>
        <end position="613"/>
    </location>
</feature>
<dbReference type="InterPro" id="IPR001599">
    <property type="entry name" value="Macroglobln_a2"/>
</dbReference>
<dbReference type="SMART" id="SM01360">
    <property type="entry name" value="A2M"/>
    <property type="match status" value="1"/>
</dbReference>
<name>A0A078A443_STYLE</name>
<keyword evidence="6" id="KW-1185">Reference proteome</keyword>
<keyword evidence="1" id="KW-0732">Signal</keyword>
<gene>
    <name evidence="5" type="primary">Contig17896.g19028</name>
    <name evidence="5" type="ORF">STYLEM_5872</name>
</gene>
<dbReference type="Gene3D" id="2.60.40.1930">
    <property type="match status" value="1"/>
</dbReference>
<dbReference type="PANTHER" id="PTHR11412:SF136">
    <property type="entry name" value="CD109 ANTIGEN"/>
    <property type="match status" value="1"/>
</dbReference>
<evidence type="ECO:0000313" key="6">
    <source>
        <dbReference type="Proteomes" id="UP000039865"/>
    </source>
</evidence>
<organism evidence="5 6">
    <name type="scientific">Stylonychia lemnae</name>
    <name type="common">Ciliate</name>
    <dbReference type="NCBI Taxonomy" id="5949"/>
    <lineage>
        <taxon>Eukaryota</taxon>
        <taxon>Sar</taxon>
        <taxon>Alveolata</taxon>
        <taxon>Ciliophora</taxon>
        <taxon>Intramacronucleata</taxon>
        <taxon>Spirotrichea</taxon>
        <taxon>Stichotrichia</taxon>
        <taxon>Sporadotrichida</taxon>
        <taxon>Oxytrichidae</taxon>
        <taxon>Stylonychinae</taxon>
        <taxon>Stylonychia</taxon>
    </lineage>
</organism>
<feature type="domain" description="Alpha-2-macroglobulin" evidence="4">
    <location>
        <begin position="934"/>
        <end position="1023"/>
    </location>
</feature>
<feature type="region of interest" description="Disordered" evidence="3">
    <location>
        <begin position="807"/>
        <end position="883"/>
    </location>
</feature>
<sequence length="1669" mass="179471">MQLIQNPQKLGILATLLTITTFSAFQQAQSSFLIERLSFNRHRAPKVAPKQAPLTQHLLEDTHPLLNSAFTYNLTWLQNQIVNATDDYVPLTAPRIHASIKLDKENYRPRDVVFVEVLAFNALNKTPTALAVLPANDVRNQYYNLNVEIFDSSANRVFAQAVQANLSTAVTSFKLPANISAGVYTVRASNSFVANVATSFTVQTYPKDSLVVSTQLTQASYNPGDTVSGIVRVTNTNGQAFNATPTLQFNVTYGNSSSNTTNITLSSSRADAVFSFVVPRTLNTSFATITYTVRSGSNVHVYQQPVNINNAELLVVDAFSATGYLVNNVPNVVYFQAWQTAQRQDTLDFSNAVLRQSVRLNATATGTVTSVVAQVSSVARGRGSFVFTPVVNQTALTLELTINGQIVRRSIAFGVPFNQTSNTAEVAFRILNNNRVLNNNEDLQLQFLSNAAVNSSDDYVVQIKLKEQVVFQDQLSFNTSSVRNYTVLARLFPLINGGVLSVNLFRLTPAFEQFYKSKPTIIVTVVNTTTNGTRANTTNTTTNASAANTTNTTKVNTTTTNSTNATNSTKPTANATNTTNTTKPTTNTTNTTNTTKPANGTNSTSNTTTNTTTTTTTNVTTIIYNPPDVSTPAQVVTWLEPKGELIFYKRPNEQFRLNITLDRSAYAAGDQVTYSIQVLNATTGRVVTTDSYVTVTAVDVLGYQRPGVDLGLPAPLATRLHLSQEIAGFDNERLNSLQGLNGALSGNDTKYIDLLFGLQSWRVGLFDVRSLIQLSNVITGLSTSDRQAVQGLYNYIVQRVVVQTPATNTTTNTSTGNLTNGTNSTNTTSNTTRPTTNTTNTTTNTTRPTTNTTSNTTNSTTNTTRPVNTTNGTSNGTTNSTVTPTVTPIVVRSGEQGNVADPTDYMTGTIAARNWSHPLRANFNTASVEDLTATVLFQSAFLVRAGVATGRFFLNDRLTNYVLTVDAFNANGTTGSGSVQFGTVQNFAVSADAPAFMVNGDSLKLPVNITNLGTTVLSVRLTETSSNGTTFRVNSVPAISVPAGQTVRTFVTATALRTSPGAVLTFVATATLTAAGSTRVLTATTTRSVVIGEPIGVRRSQLRGSLIGSNARPASNSSNLSNVNLQLNLTNELNQSSSQYSFTVYPNILSLVEASGNALAQSPKANFEQVASSLYPAFLRLQLLRSQVQTADSQVLVIQLTQEVQGLLEQLLTYRIPTGSNSRFDGQDISNEAMTAFALQYLFDLQNITRIDSGILSQLSGYLVARKNNRGGFMQSFSNPLATSVPEVTLNAYIVNALAAVNANITAELNAVKAFVDAQISQNRVDSYILAQLAQALFRARRNTEALVYADALVKLQAADGSVFSNQDTTLSAFLSNGTELTLETTSIAIQVWSNNQAKYITQINNAANYLLTNINDGLIGGAQSTTLALKALNLFFANSNFPTINGNGNLTLTINDLPVQTVRLVSGSTDTIRFDASAFIANNSRLFAAGQSLNINVAVSGFNLTTGQARDFRAIFSVAHRFILNGTYSPPAPLNLTSDFQVTIVNSRVIGSDNSTGRAFTIAASFQNVFPAGSSQSGQLNIVLHPPSCLVLDEAATNVLASQGVINSYQIIPSTGQVVLFVNSMLPGQSKTVNTPFVQRFAGSCLARDNFIYQAYGDFEIYSSTRLA</sequence>
<dbReference type="OrthoDB" id="9998011at2759"/>
<dbReference type="PANTHER" id="PTHR11412">
    <property type="entry name" value="MACROGLOBULIN / COMPLEMENT"/>
    <property type="match status" value="1"/>
</dbReference>
<evidence type="ECO:0000313" key="5">
    <source>
        <dbReference type="EMBL" id="CDW76907.1"/>
    </source>
</evidence>
<dbReference type="Gene3D" id="1.50.10.20">
    <property type="match status" value="1"/>
</dbReference>